<evidence type="ECO:0000313" key="1">
    <source>
        <dbReference type="EMBL" id="KAK7319256.1"/>
    </source>
</evidence>
<reference evidence="1 2" key="1">
    <citation type="submission" date="2024-01" db="EMBL/GenBank/DDBJ databases">
        <title>The genomes of 5 underutilized Papilionoideae crops provide insights into root nodulation and disease resistance.</title>
        <authorList>
            <person name="Yuan L."/>
        </authorList>
    </citation>
    <scope>NUCLEOTIDE SEQUENCE [LARGE SCALE GENOMIC DNA]</scope>
    <source>
        <strain evidence="1">LY-2023</strain>
        <tissue evidence="1">Leaf</tissue>
    </source>
</reference>
<comment type="caution">
    <text evidence="1">The sequence shown here is derived from an EMBL/GenBank/DDBJ whole genome shotgun (WGS) entry which is preliminary data.</text>
</comment>
<gene>
    <name evidence="1" type="ORF">RJT34_03975</name>
</gene>
<protein>
    <submittedName>
        <fullName evidence="1">Uncharacterized protein</fullName>
    </submittedName>
</protein>
<evidence type="ECO:0000313" key="2">
    <source>
        <dbReference type="Proteomes" id="UP001359559"/>
    </source>
</evidence>
<dbReference type="Proteomes" id="UP001359559">
    <property type="component" value="Unassembled WGS sequence"/>
</dbReference>
<sequence>MQERSYEGANLFQMRLMDEDMAIMEQHKRPLDPTSQAACDVDDYEELDADIIVEEYHENDMDINFEMV</sequence>
<dbReference type="AlphaFoldDB" id="A0AAN9KMM2"/>
<name>A0AAN9KMM2_CLITE</name>
<proteinExistence type="predicted"/>
<accession>A0AAN9KMM2</accession>
<keyword evidence="2" id="KW-1185">Reference proteome</keyword>
<dbReference type="EMBL" id="JAYKXN010000001">
    <property type="protein sequence ID" value="KAK7319256.1"/>
    <property type="molecule type" value="Genomic_DNA"/>
</dbReference>
<organism evidence="1 2">
    <name type="scientific">Clitoria ternatea</name>
    <name type="common">Butterfly pea</name>
    <dbReference type="NCBI Taxonomy" id="43366"/>
    <lineage>
        <taxon>Eukaryota</taxon>
        <taxon>Viridiplantae</taxon>
        <taxon>Streptophyta</taxon>
        <taxon>Embryophyta</taxon>
        <taxon>Tracheophyta</taxon>
        <taxon>Spermatophyta</taxon>
        <taxon>Magnoliopsida</taxon>
        <taxon>eudicotyledons</taxon>
        <taxon>Gunneridae</taxon>
        <taxon>Pentapetalae</taxon>
        <taxon>rosids</taxon>
        <taxon>fabids</taxon>
        <taxon>Fabales</taxon>
        <taxon>Fabaceae</taxon>
        <taxon>Papilionoideae</taxon>
        <taxon>50 kb inversion clade</taxon>
        <taxon>NPAAA clade</taxon>
        <taxon>indigoferoid/millettioid clade</taxon>
        <taxon>Phaseoleae</taxon>
        <taxon>Clitoria</taxon>
    </lineage>
</organism>